<evidence type="ECO:0000313" key="2">
    <source>
        <dbReference type="EMBL" id="KAJ5432682.1"/>
    </source>
</evidence>
<accession>A0AAD6BT84</accession>
<dbReference type="RefSeq" id="XP_056759974.1">
    <property type="nucleotide sequence ID" value="XM_056915220.1"/>
</dbReference>
<comment type="caution">
    <text evidence="2">The sequence shown here is derived from an EMBL/GenBank/DDBJ whole genome shotgun (WGS) entry which is preliminary data.</text>
</comment>
<evidence type="ECO:0000313" key="3">
    <source>
        <dbReference type="Proteomes" id="UP001213681"/>
    </source>
</evidence>
<dbReference type="GeneID" id="81605463"/>
<evidence type="ECO:0000256" key="1">
    <source>
        <dbReference type="SAM" id="MobiDB-lite"/>
    </source>
</evidence>
<protein>
    <submittedName>
        <fullName evidence="2">Uncharacterized protein</fullName>
    </submittedName>
</protein>
<reference evidence="2" key="1">
    <citation type="submission" date="2022-12" db="EMBL/GenBank/DDBJ databases">
        <authorList>
            <person name="Petersen C."/>
        </authorList>
    </citation>
    <scope>NUCLEOTIDE SEQUENCE</scope>
    <source>
        <strain evidence="2">IBT 16125</strain>
    </source>
</reference>
<dbReference type="Proteomes" id="UP001213681">
    <property type="component" value="Unassembled WGS sequence"/>
</dbReference>
<sequence>MAESRESQHSILPSEEDLVTAKPQRSWNPLGGRSSPSLECAYLPPVFTHESFSEEVFREVELRITDSLWLPKNAPRNPGDFPIHITHQQTAPLEQQSYKVDSRESR</sequence>
<organism evidence="2 3">
    <name type="scientific">Penicillium daleae</name>
    <dbReference type="NCBI Taxonomy" id="63821"/>
    <lineage>
        <taxon>Eukaryota</taxon>
        <taxon>Fungi</taxon>
        <taxon>Dikarya</taxon>
        <taxon>Ascomycota</taxon>
        <taxon>Pezizomycotina</taxon>
        <taxon>Eurotiomycetes</taxon>
        <taxon>Eurotiomycetidae</taxon>
        <taxon>Eurotiales</taxon>
        <taxon>Aspergillaceae</taxon>
        <taxon>Penicillium</taxon>
    </lineage>
</organism>
<dbReference type="AlphaFoldDB" id="A0AAD6BT84"/>
<reference evidence="2" key="2">
    <citation type="journal article" date="2023" name="IMA Fungus">
        <title>Comparative genomic study of the Penicillium genus elucidates a diverse pangenome and 15 lateral gene transfer events.</title>
        <authorList>
            <person name="Petersen C."/>
            <person name="Sorensen T."/>
            <person name="Nielsen M.R."/>
            <person name="Sondergaard T.E."/>
            <person name="Sorensen J.L."/>
            <person name="Fitzpatrick D.A."/>
            <person name="Frisvad J.C."/>
            <person name="Nielsen K.L."/>
        </authorList>
    </citation>
    <scope>NUCLEOTIDE SEQUENCE</scope>
    <source>
        <strain evidence="2">IBT 16125</strain>
    </source>
</reference>
<feature type="region of interest" description="Disordered" evidence="1">
    <location>
        <begin position="1"/>
        <end position="35"/>
    </location>
</feature>
<keyword evidence="3" id="KW-1185">Reference proteome</keyword>
<name>A0AAD6BT84_9EURO</name>
<gene>
    <name evidence="2" type="ORF">N7458_011838</name>
</gene>
<dbReference type="EMBL" id="JAPVEA010000009">
    <property type="protein sequence ID" value="KAJ5432682.1"/>
    <property type="molecule type" value="Genomic_DNA"/>
</dbReference>
<proteinExistence type="predicted"/>